<evidence type="ECO:0000259" key="5">
    <source>
        <dbReference type="Pfam" id="PF04085"/>
    </source>
</evidence>
<dbReference type="InterPro" id="IPR055342">
    <property type="entry name" value="MreC_beta-barrel_core"/>
</dbReference>
<dbReference type="NCBIfam" id="TIGR00219">
    <property type="entry name" value="mreC"/>
    <property type="match status" value="1"/>
</dbReference>
<keyword evidence="3" id="KW-0133">Cell shape</keyword>
<protein>
    <recommendedName>
        <fullName evidence="2">Cell shape-determining protein MreC</fullName>
    </recommendedName>
    <alternativeName>
        <fullName evidence="4">Cell shape protein MreC</fullName>
    </alternativeName>
</protein>
<dbReference type="GO" id="GO:0008360">
    <property type="term" value="P:regulation of cell shape"/>
    <property type="evidence" value="ECO:0007669"/>
    <property type="project" value="UniProtKB-KW"/>
</dbReference>
<evidence type="ECO:0000256" key="2">
    <source>
        <dbReference type="ARBA" id="ARBA00013855"/>
    </source>
</evidence>
<dbReference type="KEGG" id="upv:EJN92_06660"/>
<evidence type="ECO:0000256" key="1">
    <source>
        <dbReference type="ARBA" id="ARBA00009369"/>
    </source>
</evidence>
<feature type="domain" description="Rod shape-determining protein MreC beta-barrel core" evidence="5">
    <location>
        <begin position="128"/>
        <end position="272"/>
    </location>
</feature>
<proteinExistence type="inferred from homology"/>
<dbReference type="Proteomes" id="UP000275663">
    <property type="component" value="Chromosome"/>
</dbReference>
<evidence type="ECO:0000256" key="4">
    <source>
        <dbReference type="ARBA" id="ARBA00032089"/>
    </source>
</evidence>
<sequence length="367" mass="39215">MQYSPPPLFKQGASARAKVVFFAIFSIFLLVLDSRLQSLERVRLVVGTLLYPVQMVAVAPRDALMGVANYFVATASLEKENAKLKRQQMTNADVLQQTTQLALENAHLRQLMGARDRLAVKSILGEILYDARDPFTRKIILDKGLQHGVALGQPVIDDLGVVGQVTRVFPLTAEVTLLTDKNQAIPVQIARNGIRSVVSGRGQSSYLDMRMTTNADVQNGDMLVTSGLDGVYPAGLAVAKVVQVENKASTTFENVLCSPAAGIDRNRQLLILLVETNQLPPPDTEEVKAKKEKINRKVTRDTIKETAPAGVTGAEIRAPAPVPTAAAASVATTSATATTAKPAAIQPAPVIPVVVPAATQASKVLAK</sequence>
<evidence type="ECO:0000313" key="7">
    <source>
        <dbReference type="Proteomes" id="UP000275663"/>
    </source>
</evidence>
<dbReference type="InterPro" id="IPR042177">
    <property type="entry name" value="Cell/Rod_1"/>
</dbReference>
<comment type="similarity">
    <text evidence="1">Belongs to the MreC family.</text>
</comment>
<dbReference type="OrthoDB" id="9808025at2"/>
<dbReference type="PANTHER" id="PTHR34138:SF1">
    <property type="entry name" value="CELL SHAPE-DETERMINING PROTEIN MREC"/>
    <property type="match status" value="1"/>
</dbReference>
<dbReference type="Gene3D" id="2.40.10.340">
    <property type="entry name" value="Rod shape-determining protein MreC, domain 1"/>
    <property type="match status" value="1"/>
</dbReference>
<dbReference type="Gene3D" id="2.40.10.350">
    <property type="entry name" value="Rod shape-determining protein MreC, domain 2"/>
    <property type="match status" value="1"/>
</dbReference>
<reference evidence="6 7" key="1">
    <citation type="journal article" date="2011" name="Int. J. Syst. Evol. Microbiol.">
        <title>Description of Undibacterium oligocarboniphilum sp. nov., isolated from purified water, and Undibacterium pigrum strain CCUG 49012 as the type strain of Undibacterium parvum sp. nov., and emended descriptions of the genus Undibacterium and the species Undibacterium pigrum.</title>
        <authorList>
            <person name="Eder W."/>
            <person name="Wanner G."/>
            <person name="Ludwig W."/>
            <person name="Busse H.J."/>
            <person name="Ziemke-Kageler F."/>
            <person name="Lang E."/>
        </authorList>
    </citation>
    <scope>NUCLEOTIDE SEQUENCE [LARGE SCALE GENOMIC DNA]</scope>
    <source>
        <strain evidence="6 7">DSM 23061</strain>
    </source>
</reference>
<dbReference type="Pfam" id="PF04085">
    <property type="entry name" value="MreC"/>
    <property type="match status" value="1"/>
</dbReference>
<keyword evidence="7" id="KW-1185">Reference proteome</keyword>
<dbReference type="InterPro" id="IPR042175">
    <property type="entry name" value="Cell/Rod_MreC_2"/>
</dbReference>
<dbReference type="RefSeq" id="WP_126127088.1">
    <property type="nucleotide sequence ID" value="NZ_CP034464.1"/>
</dbReference>
<dbReference type="PANTHER" id="PTHR34138">
    <property type="entry name" value="CELL SHAPE-DETERMINING PROTEIN MREC"/>
    <property type="match status" value="1"/>
</dbReference>
<organism evidence="6 7">
    <name type="scientific">Undibacterium parvum</name>
    <dbReference type="NCBI Taxonomy" id="401471"/>
    <lineage>
        <taxon>Bacteria</taxon>
        <taxon>Pseudomonadati</taxon>
        <taxon>Pseudomonadota</taxon>
        <taxon>Betaproteobacteria</taxon>
        <taxon>Burkholderiales</taxon>
        <taxon>Oxalobacteraceae</taxon>
        <taxon>Undibacterium</taxon>
    </lineage>
</organism>
<dbReference type="InterPro" id="IPR007221">
    <property type="entry name" value="MreC"/>
</dbReference>
<dbReference type="GO" id="GO:0005886">
    <property type="term" value="C:plasma membrane"/>
    <property type="evidence" value="ECO:0007669"/>
    <property type="project" value="TreeGrafter"/>
</dbReference>
<name>A0A3Q9BPR4_9BURK</name>
<accession>A0A3Q9BPR4</accession>
<evidence type="ECO:0000256" key="3">
    <source>
        <dbReference type="ARBA" id="ARBA00022960"/>
    </source>
</evidence>
<evidence type="ECO:0000313" key="6">
    <source>
        <dbReference type="EMBL" id="AZP11703.1"/>
    </source>
</evidence>
<dbReference type="EMBL" id="CP034464">
    <property type="protein sequence ID" value="AZP11703.1"/>
    <property type="molecule type" value="Genomic_DNA"/>
</dbReference>
<dbReference type="AlphaFoldDB" id="A0A3Q9BPR4"/>
<gene>
    <name evidence="6" type="primary">mreC</name>
    <name evidence="6" type="ORF">EJN92_06660</name>
</gene>